<keyword evidence="4" id="KW-0560">Oxidoreductase</keyword>
<accession>A0A9W6N324</accession>
<dbReference type="InterPro" id="IPR005025">
    <property type="entry name" value="FMN_Rdtase-like_dom"/>
</dbReference>
<proteinExistence type="inferred from homology"/>
<dbReference type="PANTHER" id="PTHR43408">
    <property type="entry name" value="FMN REDUCTASE (NADPH)"/>
    <property type="match status" value="1"/>
</dbReference>
<evidence type="ECO:0000256" key="4">
    <source>
        <dbReference type="ARBA" id="ARBA00023002"/>
    </source>
</evidence>
<evidence type="ECO:0000256" key="1">
    <source>
        <dbReference type="ARBA" id="ARBA00005990"/>
    </source>
</evidence>
<evidence type="ECO:0000313" key="6">
    <source>
        <dbReference type="EMBL" id="GLK75806.1"/>
    </source>
</evidence>
<dbReference type="Pfam" id="PF03358">
    <property type="entry name" value="FMN_red"/>
    <property type="match status" value="1"/>
</dbReference>
<keyword evidence="2" id="KW-0285">Flavoprotein</keyword>
<dbReference type="EMBL" id="BSFK01000005">
    <property type="protein sequence ID" value="GLK75806.1"/>
    <property type="molecule type" value="Genomic_DNA"/>
</dbReference>
<dbReference type="RefSeq" id="WP_271203740.1">
    <property type="nucleotide sequence ID" value="NZ_BSFK01000005.1"/>
</dbReference>
<evidence type="ECO:0000313" key="7">
    <source>
        <dbReference type="Proteomes" id="UP001143364"/>
    </source>
</evidence>
<keyword evidence="3" id="KW-0288">FMN</keyword>
<dbReference type="Gene3D" id="3.40.50.360">
    <property type="match status" value="1"/>
</dbReference>
<evidence type="ECO:0000259" key="5">
    <source>
        <dbReference type="Pfam" id="PF03358"/>
    </source>
</evidence>
<protein>
    <submittedName>
        <fullName evidence="6">FMN reductase</fullName>
    </submittedName>
</protein>
<name>A0A9W6N324_9HYPH</name>
<keyword evidence="7" id="KW-1185">Reference proteome</keyword>
<dbReference type="GO" id="GO:0016491">
    <property type="term" value="F:oxidoreductase activity"/>
    <property type="evidence" value="ECO:0007669"/>
    <property type="project" value="UniProtKB-KW"/>
</dbReference>
<gene>
    <name evidence="6" type="ORF">GCM10008171_10600</name>
</gene>
<dbReference type="AlphaFoldDB" id="A0A9W6N324"/>
<evidence type="ECO:0000256" key="3">
    <source>
        <dbReference type="ARBA" id="ARBA00022643"/>
    </source>
</evidence>
<reference evidence="6" key="1">
    <citation type="journal article" date="2014" name="Int. J. Syst. Evol. Microbiol.">
        <title>Complete genome sequence of Corynebacterium casei LMG S-19264T (=DSM 44701T), isolated from a smear-ripened cheese.</title>
        <authorList>
            <consortium name="US DOE Joint Genome Institute (JGI-PGF)"/>
            <person name="Walter F."/>
            <person name="Albersmeier A."/>
            <person name="Kalinowski J."/>
            <person name="Ruckert C."/>
        </authorList>
    </citation>
    <scope>NUCLEOTIDE SEQUENCE</scope>
    <source>
        <strain evidence="6">VKM B-2555</strain>
    </source>
</reference>
<reference evidence="6" key="2">
    <citation type="submission" date="2023-01" db="EMBL/GenBank/DDBJ databases">
        <authorList>
            <person name="Sun Q."/>
            <person name="Evtushenko L."/>
        </authorList>
    </citation>
    <scope>NUCLEOTIDE SEQUENCE</scope>
    <source>
        <strain evidence="6">VKM B-2555</strain>
    </source>
</reference>
<dbReference type="PANTHER" id="PTHR43408:SF2">
    <property type="entry name" value="FMN REDUCTASE (NADPH)"/>
    <property type="match status" value="1"/>
</dbReference>
<dbReference type="InterPro" id="IPR051814">
    <property type="entry name" value="NAD(P)H-dep_FMN_reductase"/>
</dbReference>
<evidence type="ECO:0000256" key="2">
    <source>
        <dbReference type="ARBA" id="ARBA00022630"/>
    </source>
</evidence>
<feature type="domain" description="NADPH-dependent FMN reductase-like" evidence="5">
    <location>
        <begin position="6"/>
        <end position="148"/>
    </location>
</feature>
<sequence length="182" mass="19223">MTRKTIVAIAGSLGRPSRTRRLVEDVAARIQARSGAELILLDVADLAPELGRTLARDAAPPALDAGLRAIEAADLIIAGSPVYKGSYSGFFKHLIDLVDYRALTGTPVALLATGGSERHALSVEHQLRPLFASFDALTLPTAVFALDRSIVDGRVTDERVAARLDTLVAEAAFALTRPALAA</sequence>
<dbReference type="InterPro" id="IPR029039">
    <property type="entry name" value="Flavoprotein-like_sf"/>
</dbReference>
<dbReference type="SUPFAM" id="SSF52218">
    <property type="entry name" value="Flavoproteins"/>
    <property type="match status" value="1"/>
</dbReference>
<organism evidence="6 7">
    <name type="scientific">Methylopila jiangsuensis</name>
    <dbReference type="NCBI Taxonomy" id="586230"/>
    <lineage>
        <taxon>Bacteria</taxon>
        <taxon>Pseudomonadati</taxon>
        <taxon>Pseudomonadota</taxon>
        <taxon>Alphaproteobacteria</taxon>
        <taxon>Hyphomicrobiales</taxon>
        <taxon>Methylopilaceae</taxon>
        <taxon>Methylopila</taxon>
    </lineage>
</organism>
<comment type="similarity">
    <text evidence="1">Belongs to the SsuE family.</text>
</comment>
<dbReference type="Proteomes" id="UP001143364">
    <property type="component" value="Unassembled WGS sequence"/>
</dbReference>
<comment type="caution">
    <text evidence="6">The sequence shown here is derived from an EMBL/GenBank/DDBJ whole genome shotgun (WGS) entry which is preliminary data.</text>
</comment>